<dbReference type="HOGENOM" id="CLU_877432_0_0_1"/>
<organism evidence="2 3">
    <name type="scientific">Paxillus involutus ATCC 200175</name>
    <dbReference type="NCBI Taxonomy" id="664439"/>
    <lineage>
        <taxon>Eukaryota</taxon>
        <taxon>Fungi</taxon>
        <taxon>Dikarya</taxon>
        <taxon>Basidiomycota</taxon>
        <taxon>Agaricomycotina</taxon>
        <taxon>Agaricomycetes</taxon>
        <taxon>Agaricomycetidae</taxon>
        <taxon>Boletales</taxon>
        <taxon>Paxilineae</taxon>
        <taxon>Paxillaceae</taxon>
        <taxon>Paxillus</taxon>
    </lineage>
</organism>
<feature type="compositionally biased region" description="Polar residues" evidence="1">
    <location>
        <begin position="20"/>
        <end position="38"/>
    </location>
</feature>
<dbReference type="OrthoDB" id="3266683at2759"/>
<sequence>MNIDTDVREIATPKAKPSTPKAQKSELAQLQEGSQVEQGNAGDGDDTKNPHVVTVVSWAKPEHIHMTDTLLTLIEDSVTWKGAWKKSYQSLIHHCDDIAVAFFLTGDKDSKWTLNDIKMLKVVIENRVSARGVPRRMTWKLGRRAGPRTMPRSRDGADELDDSDGELVRKVEEDNTLIATTMVHVTAASAAAVTAYRLFPSTERRRLRPFKLGHNEYSKADDMEAGPLRKAWNYASMGVYELAGCDDLDGELARQVEDHRDILNFSDGAPEYLAHDVRKTTPGSPRPRHSCRRRGRDSALSFLIDREKKVETLQVGT</sequence>
<protein>
    <submittedName>
        <fullName evidence="2">Unplaced genomic scaffold PAXINscaffold_65, whole genome shotgun sequence</fullName>
    </submittedName>
</protein>
<name>A0A0C9T5V3_PAXIN</name>
<evidence type="ECO:0000313" key="2">
    <source>
        <dbReference type="EMBL" id="KIJ11090.1"/>
    </source>
</evidence>
<feature type="compositionally biased region" description="Basic and acidic residues" evidence="1">
    <location>
        <begin position="1"/>
        <end position="11"/>
    </location>
</feature>
<feature type="region of interest" description="Disordered" evidence="1">
    <location>
        <begin position="1"/>
        <end position="49"/>
    </location>
</feature>
<feature type="region of interest" description="Disordered" evidence="1">
    <location>
        <begin position="276"/>
        <end position="295"/>
    </location>
</feature>
<feature type="compositionally biased region" description="Basic residues" evidence="1">
    <location>
        <begin position="286"/>
        <end position="295"/>
    </location>
</feature>
<dbReference type="EMBL" id="KN819387">
    <property type="protein sequence ID" value="KIJ11090.1"/>
    <property type="molecule type" value="Genomic_DNA"/>
</dbReference>
<accession>A0A0C9T5V3</accession>
<evidence type="ECO:0000256" key="1">
    <source>
        <dbReference type="SAM" id="MobiDB-lite"/>
    </source>
</evidence>
<dbReference type="AlphaFoldDB" id="A0A0C9T5V3"/>
<proteinExistence type="predicted"/>
<reference evidence="3" key="2">
    <citation type="submission" date="2015-01" db="EMBL/GenBank/DDBJ databases">
        <title>Evolutionary Origins and Diversification of the Mycorrhizal Mutualists.</title>
        <authorList>
            <consortium name="DOE Joint Genome Institute"/>
            <consortium name="Mycorrhizal Genomics Consortium"/>
            <person name="Kohler A."/>
            <person name="Kuo A."/>
            <person name="Nagy L.G."/>
            <person name="Floudas D."/>
            <person name="Copeland A."/>
            <person name="Barry K.W."/>
            <person name="Cichocki N."/>
            <person name="Veneault-Fourrey C."/>
            <person name="LaButti K."/>
            <person name="Lindquist E.A."/>
            <person name="Lipzen A."/>
            <person name="Lundell T."/>
            <person name="Morin E."/>
            <person name="Murat C."/>
            <person name="Riley R."/>
            <person name="Ohm R."/>
            <person name="Sun H."/>
            <person name="Tunlid A."/>
            <person name="Henrissat B."/>
            <person name="Grigoriev I.V."/>
            <person name="Hibbett D.S."/>
            <person name="Martin F."/>
        </authorList>
    </citation>
    <scope>NUCLEOTIDE SEQUENCE [LARGE SCALE GENOMIC DNA]</scope>
    <source>
        <strain evidence="3">ATCC 200175</strain>
    </source>
</reference>
<dbReference type="Proteomes" id="UP000053647">
    <property type="component" value="Unassembled WGS sequence"/>
</dbReference>
<gene>
    <name evidence="2" type="ORF">PAXINDRAFT_101811</name>
</gene>
<reference evidence="2 3" key="1">
    <citation type="submission" date="2014-06" db="EMBL/GenBank/DDBJ databases">
        <authorList>
            <consortium name="DOE Joint Genome Institute"/>
            <person name="Kuo A."/>
            <person name="Kohler A."/>
            <person name="Nagy L.G."/>
            <person name="Floudas D."/>
            <person name="Copeland A."/>
            <person name="Barry K.W."/>
            <person name="Cichocki N."/>
            <person name="Veneault-Fourrey C."/>
            <person name="LaButti K."/>
            <person name="Lindquist E.A."/>
            <person name="Lipzen A."/>
            <person name="Lundell T."/>
            <person name="Morin E."/>
            <person name="Murat C."/>
            <person name="Sun H."/>
            <person name="Tunlid A."/>
            <person name="Henrissat B."/>
            <person name="Grigoriev I.V."/>
            <person name="Hibbett D.S."/>
            <person name="Martin F."/>
            <person name="Nordberg H.P."/>
            <person name="Cantor M.N."/>
            <person name="Hua S.X."/>
        </authorList>
    </citation>
    <scope>NUCLEOTIDE SEQUENCE [LARGE SCALE GENOMIC DNA]</scope>
    <source>
        <strain evidence="2 3">ATCC 200175</strain>
    </source>
</reference>
<evidence type="ECO:0000313" key="3">
    <source>
        <dbReference type="Proteomes" id="UP000053647"/>
    </source>
</evidence>
<keyword evidence="3" id="KW-1185">Reference proteome</keyword>